<comment type="caution">
    <text evidence="2">The sequence shown here is derived from an EMBL/GenBank/DDBJ whole genome shotgun (WGS) entry which is preliminary data.</text>
</comment>
<dbReference type="InterPro" id="IPR006315">
    <property type="entry name" value="OM_autotransptr_brl_dom"/>
</dbReference>
<gene>
    <name evidence="2" type="ORF">HGG76_26805</name>
</gene>
<name>A0A7X6FUB3_9HYPH</name>
<dbReference type="EMBL" id="JAAXZB010000005">
    <property type="protein sequence ID" value="NKW11215.1"/>
    <property type="molecule type" value="Genomic_DNA"/>
</dbReference>
<evidence type="ECO:0000259" key="1">
    <source>
        <dbReference type="PROSITE" id="PS51208"/>
    </source>
</evidence>
<dbReference type="SUPFAM" id="SSF103515">
    <property type="entry name" value="Autotransporter"/>
    <property type="match status" value="1"/>
</dbReference>
<evidence type="ECO:0000313" key="2">
    <source>
        <dbReference type="EMBL" id="NKW11215.1"/>
    </source>
</evidence>
<dbReference type="AlphaFoldDB" id="A0A7X6FUB3"/>
<dbReference type="InterPro" id="IPR036709">
    <property type="entry name" value="Autotransporte_beta_dom_sf"/>
</dbReference>
<dbReference type="Pfam" id="PF03797">
    <property type="entry name" value="Autotransporter"/>
    <property type="match status" value="1"/>
</dbReference>
<dbReference type="PROSITE" id="PS51208">
    <property type="entry name" value="AUTOTRANSPORTER"/>
    <property type="match status" value="1"/>
</dbReference>
<protein>
    <submittedName>
        <fullName evidence="2">Autotransporter domain-containing protein</fullName>
    </submittedName>
</protein>
<evidence type="ECO:0000313" key="3">
    <source>
        <dbReference type="Proteomes" id="UP000558475"/>
    </source>
</evidence>
<feature type="domain" description="Autotransporter" evidence="1">
    <location>
        <begin position="246"/>
        <end position="441"/>
    </location>
</feature>
<accession>A0A7X6FUB3</accession>
<dbReference type="SMART" id="SM00869">
    <property type="entry name" value="Autotransporter"/>
    <property type="match status" value="1"/>
</dbReference>
<sequence length="441" mass="46636">MGGNWSIGGNLTANGTLRPGNSIGIMTVGGDVTFGADSVYEVEIAGNGTSDRIDASGKATLNGGRVDVYALDDKISYQDGQTYTILTADGGVSGAFSEAVSKSVFLTTSLGYQANQVDLTVGLVTEPVDPGTPPVVFEKVAQTSNQKSTARALDSLEQSGSSLELYNSILFLASEDEARNAFNQLSGDTHASVKTGLIDTANLTADAINNRLRTAFAGVAAKDTPVLSFAQSPKGSAPQPFEAVAPSTYDFGVWASGFGSWVDHDGNSNAGGLKSTTGGFLSGVDVGFASGWRLGIVGGYSQTDLDAKGRFASATSDNWHLGVYGGNQWGPIGLRAGLVQTWHNIDSSRSVAYTGFSDSLDADYDARTFQAFGELGYRIDTAVASFEPFANLSHIRLRTDGFTEKAVPQHCLLTAKRPIRPSRHLVCVHRLPFSWVRRMQI</sequence>
<reference evidence="2 3" key="1">
    <citation type="submission" date="2020-04" db="EMBL/GenBank/DDBJ databases">
        <title>Whole genome sequencing of clinical and environmental type strains of Ochrobactrum.</title>
        <authorList>
            <person name="Dharne M."/>
        </authorList>
    </citation>
    <scope>NUCLEOTIDE SEQUENCE [LARGE SCALE GENOMIC DNA]</scope>
    <source>
        <strain evidence="2 3">DSM 13340</strain>
    </source>
</reference>
<dbReference type="InterPro" id="IPR011050">
    <property type="entry name" value="Pectin_lyase_fold/virulence"/>
</dbReference>
<dbReference type="NCBIfam" id="TIGR01414">
    <property type="entry name" value="autotrans_barl"/>
    <property type="match status" value="1"/>
</dbReference>
<proteinExistence type="predicted"/>
<dbReference type="InterPro" id="IPR005546">
    <property type="entry name" value="Autotransporte_beta"/>
</dbReference>
<dbReference type="SUPFAM" id="SSF51126">
    <property type="entry name" value="Pectin lyase-like"/>
    <property type="match status" value="1"/>
</dbReference>
<dbReference type="Proteomes" id="UP000558475">
    <property type="component" value="Unassembled WGS sequence"/>
</dbReference>
<dbReference type="GO" id="GO:0019867">
    <property type="term" value="C:outer membrane"/>
    <property type="evidence" value="ECO:0007669"/>
    <property type="project" value="InterPro"/>
</dbReference>
<organism evidence="2 3">
    <name type="scientific">Brucella tritici</name>
    <dbReference type="NCBI Taxonomy" id="94626"/>
    <lineage>
        <taxon>Bacteria</taxon>
        <taxon>Pseudomonadati</taxon>
        <taxon>Pseudomonadota</taxon>
        <taxon>Alphaproteobacteria</taxon>
        <taxon>Hyphomicrobiales</taxon>
        <taxon>Brucellaceae</taxon>
        <taxon>Brucella/Ochrobactrum group</taxon>
        <taxon>Brucella</taxon>
    </lineage>
</organism>
<dbReference type="Gene3D" id="2.40.128.130">
    <property type="entry name" value="Autotransporter beta-domain"/>
    <property type="match status" value="1"/>
</dbReference>